<sequence>MQAYEMMISEVYKVKEDDTVRTVIEKFIEHQISGLPVVNDKNEIIGFISDGDILRYIGKHEDWIVDSFYYAFSIKGDNEGFEKRQERLLNLNVLAIAQKKVISVSAQEEVENIAALLGKKRIKKLPVEQNGVLVGVISRGDVIRYTFKELL</sequence>
<feature type="domain" description="CBS" evidence="3">
    <location>
        <begin position="97"/>
        <end position="151"/>
    </location>
</feature>
<name>A0A2N0Z090_9BACI</name>
<evidence type="ECO:0000259" key="3">
    <source>
        <dbReference type="PROSITE" id="PS51371"/>
    </source>
</evidence>
<protein>
    <submittedName>
        <fullName evidence="4">CBS domain-containing protein</fullName>
    </submittedName>
</protein>
<dbReference type="PROSITE" id="PS51371">
    <property type="entry name" value="CBS"/>
    <property type="match status" value="2"/>
</dbReference>
<dbReference type="Proteomes" id="UP000233375">
    <property type="component" value="Unassembled WGS sequence"/>
</dbReference>
<evidence type="ECO:0000256" key="2">
    <source>
        <dbReference type="PROSITE-ProRule" id="PRU00703"/>
    </source>
</evidence>
<feature type="domain" description="CBS" evidence="3">
    <location>
        <begin position="7"/>
        <end position="67"/>
    </location>
</feature>
<reference evidence="4 5" key="1">
    <citation type="journal article" date="2003" name="Int. J. Syst. Evol. Microbiol.">
        <title>Bacillus nealsonii sp. nov., isolated from a spacecraft-assembly facility, whose spores are gamma-radiation resistant.</title>
        <authorList>
            <person name="Venkateswaran K."/>
            <person name="Kempf M."/>
            <person name="Chen F."/>
            <person name="Satomi M."/>
            <person name="Nicholson W."/>
            <person name="Kern R."/>
        </authorList>
    </citation>
    <scope>NUCLEOTIDE SEQUENCE [LARGE SCALE GENOMIC DNA]</scope>
    <source>
        <strain evidence="4 5">FO-92</strain>
    </source>
</reference>
<accession>A0A2N0Z090</accession>
<evidence type="ECO:0000313" key="4">
    <source>
        <dbReference type="EMBL" id="PKG22923.1"/>
    </source>
</evidence>
<dbReference type="Pfam" id="PF00571">
    <property type="entry name" value="CBS"/>
    <property type="match status" value="2"/>
</dbReference>
<organism evidence="4 5">
    <name type="scientific">Niallia nealsonii</name>
    <dbReference type="NCBI Taxonomy" id="115979"/>
    <lineage>
        <taxon>Bacteria</taxon>
        <taxon>Bacillati</taxon>
        <taxon>Bacillota</taxon>
        <taxon>Bacilli</taxon>
        <taxon>Bacillales</taxon>
        <taxon>Bacillaceae</taxon>
        <taxon>Niallia</taxon>
    </lineage>
</organism>
<dbReference type="SMART" id="SM00116">
    <property type="entry name" value="CBS"/>
    <property type="match status" value="2"/>
</dbReference>
<evidence type="ECO:0000313" key="5">
    <source>
        <dbReference type="Proteomes" id="UP000233375"/>
    </source>
</evidence>
<dbReference type="SUPFAM" id="SSF54631">
    <property type="entry name" value="CBS-domain pair"/>
    <property type="match status" value="1"/>
</dbReference>
<dbReference type="EMBL" id="PISE01000031">
    <property type="protein sequence ID" value="PKG22923.1"/>
    <property type="molecule type" value="Genomic_DNA"/>
</dbReference>
<dbReference type="InterPro" id="IPR000644">
    <property type="entry name" value="CBS_dom"/>
</dbReference>
<dbReference type="RefSeq" id="WP_101177944.1">
    <property type="nucleotide sequence ID" value="NZ_PISE01000031.1"/>
</dbReference>
<dbReference type="OrthoDB" id="9790355at2"/>
<gene>
    <name evidence="4" type="ORF">CWS01_14690</name>
</gene>
<comment type="caution">
    <text evidence="4">The sequence shown here is derived from an EMBL/GenBank/DDBJ whole genome shotgun (WGS) entry which is preliminary data.</text>
</comment>
<dbReference type="InterPro" id="IPR046342">
    <property type="entry name" value="CBS_dom_sf"/>
</dbReference>
<proteinExistence type="predicted"/>
<dbReference type="PANTHER" id="PTHR43080:SF2">
    <property type="entry name" value="CBS DOMAIN-CONTAINING PROTEIN"/>
    <property type="match status" value="1"/>
</dbReference>
<dbReference type="Gene3D" id="3.10.580.10">
    <property type="entry name" value="CBS-domain"/>
    <property type="match status" value="1"/>
</dbReference>
<dbReference type="CDD" id="cd04586">
    <property type="entry name" value="CBS_pair_BON_assoc"/>
    <property type="match status" value="1"/>
</dbReference>
<dbReference type="PANTHER" id="PTHR43080">
    <property type="entry name" value="CBS DOMAIN-CONTAINING PROTEIN CBSX3, MITOCHONDRIAL"/>
    <property type="match status" value="1"/>
</dbReference>
<evidence type="ECO:0000256" key="1">
    <source>
        <dbReference type="ARBA" id="ARBA00023122"/>
    </source>
</evidence>
<dbReference type="InterPro" id="IPR051257">
    <property type="entry name" value="Diverse_CBS-Domain"/>
</dbReference>
<dbReference type="AlphaFoldDB" id="A0A2N0Z090"/>
<keyword evidence="5" id="KW-1185">Reference proteome</keyword>
<keyword evidence="1 2" id="KW-0129">CBS domain</keyword>